<evidence type="ECO:0000313" key="3">
    <source>
        <dbReference type="Proteomes" id="UP000232196"/>
    </source>
</evidence>
<keyword evidence="1" id="KW-1133">Transmembrane helix</keyword>
<dbReference type="RefSeq" id="WP_100707422.1">
    <property type="nucleotide sequence ID" value="NZ_NPDL01000006.1"/>
</dbReference>
<keyword evidence="3" id="KW-1185">Reference proteome</keyword>
<dbReference type="AlphaFoldDB" id="A0A2M9XAK7"/>
<keyword evidence="1" id="KW-0472">Membrane</keyword>
<accession>A0A2M9XAK7</accession>
<keyword evidence="1" id="KW-0812">Transmembrane</keyword>
<organism evidence="2 3">
    <name type="scientific">Leptospira hartskeerlii</name>
    <dbReference type="NCBI Taxonomy" id="2023177"/>
    <lineage>
        <taxon>Bacteria</taxon>
        <taxon>Pseudomonadati</taxon>
        <taxon>Spirochaetota</taxon>
        <taxon>Spirochaetia</taxon>
        <taxon>Leptospirales</taxon>
        <taxon>Leptospiraceae</taxon>
        <taxon>Leptospira</taxon>
    </lineage>
</organism>
<dbReference type="OrthoDB" id="337822at2"/>
<evidence type="ECO:0000313" key="2">
    <source>
        <dbReference type="EMBL" id="PJZ24726.1"/>
    </source>
</evidence>
<dbReference type="NCBIfam" id="NF047690">
    <property type="entry name" value="LIC20036_fam"/>
    <property type="match status" value="1"/>
</dbReference>
<reference evidence="2 3" key="1">
    <citation type="submission" date="2017-07" db="EMBL/GenBank/DDBJ databases">
        <title>Leptospira spp. isolated from tropical soils.</title>
        <authorList>
            <person name="Thibeaux R."/>
            <person name="Iraola G."/>
            <person name="Ferres I."/>
            <person name="Bierque E."/>
            <person name="Girault D."/>
            <person name="Soupe-Gilbert M.-E."/>
            <person name="Picardeau M."/>
            <person name="Goarant C."/>
        </authorList>
    </citation>
    <scope>NUCLEOTIDE SEQUENCE [LARGE SCALE GENOMIC DNA]</scope>
    <source>
        <strain evidence="2 3">MCA1-C-A1</strain>
    </source>
</reference>
<dbReference type="Proteomes" id="UP000232196">
    <property type="component" value="Unassembled WGS sequence"/>
</dbReference>
<feature type="transmembrane region" description="Helical" evidence="1">
    <location>
        <begin position="26"/>
        <end position="44"/>
    </location>
</feature>
<proteinExistence type="predicted"/>
<evidence type="ECO:0000256" key="1">
    <source>
        <dbReference type="SAM" id="Phobius"/>
    </source>
</evidence>
<protein>
    <submittedName>
        <fullName evidence="2">Uncharacterized protein</fullName>
    </submittedName>
</protein>
<name>A0A2M9XAK7_9LEPT</name>
<comment type="caution">
    <text evidence="2">The sequence shown here is derived from an EMBL/GenBank/DDBJ whole genome shotgun (WGS) entry which is preliminary data.</text>
</comment>
<sequence length="217" mass="23809">MLELQHGYRKENALEKIITNNDLKKISLGILVAAPLFFLLGYFARGCSSINRQAKVTYSGSFTEGTLVSLNSKNVILQDPDFSIPLETVEKIEFLEDPQSLNPNQVPLSDPEKSFVGTYRIQIGTHKGVLSIFPRKTGGIGATLRFTNWGKGSNEILTGIRVTGKSIRFVRSCAGARCSEIGSNVPFTQTYTGDLDGKKIQGAYQGTNSSGRWLAER</sequence>
<gene>
    <name evidence="2" type="ORF">CH357_14155</name>
</gene>
<dbReference type="EMBL" id="NPDN01000007">
    <property type="protein sequence ID" value="PJZ24726.1"/>
    <property type="molecule type" value="Genomic_DNA"/>
</dbReference>